<feature type="region of interest" description="Disordered" evidence="1">
    <location>
        <begin position="121"/>
        <end position="142"/>
    </location>
</feature>
<keyword evidence="3" id="KW-1185">Reference proteome</keyword>
<dbReference type="Proteomes" id="UP001174136">
    <property type="component" value="Unassembled WGS sequence"/>
</dbReference>
<reference evidence="2" key="1">
    <citation type="journal article" date="2023" name="Front. Mar. Sci.">
        <title>A new Merluccius polli reference genome to investigate the effects of global change in West African waters.</title>
        <authorList>
            <person name="Mateo J.L."/>
            <person name="Blanco-Fernandez C."/>
            <person name="Garcia-Vazquez E."/>
            <person name="Machado-Schiaffino G."/>
        </authorList>
    </citation>
    <scope>NUCLEOTIDE SEQUENCE</scope>
    <source>
        <strain evidence="2">C29</strain>
        <tissue evidence="2">Fin</tissue>
    </source>
</reference>
<proteinExistence type="predicted"/>
<feature type="compositionally biased region" description="Pro residues" evidence="1">
    <location>
        <begin position="130"/>
        <end position="142"/>
    </location>
</feature>
<evidence type="ECO:0000313" key="2">
    <source>
        <dbReference type="EMBL" id="KAK0148954.1"/>
    </source>
</evidence>
<feature type="region of interest" description="Disordered" evidence="1">
    <location>
        <begin position="1"/>
        <end position="54"/>
    </location>
</feature>
<accession>A0AA47MZ59</accession>
<gene>
    <name evidence="2" type="ORF">N1851_010638</name>
</gene>
<protein>
    <submittedName>
        <fullName evidence="2">Uncharacterized protein</fullName>
    </submittedName>
</protein>
<name>A0AA47MZ59_MERPO</name>
<organism evidence="2 3">
    <name type="scientific">Merluccius polli</name>
    <name type="common">Benguela hake</name>
    <name type="synonym">Merluccius cadenati</name>
    <dbReference type="NCBI Taxonomy" id="89951"/>
    <lineage>
        <taxon>Eukaryota</taxon>
        <taxon>Metazoa</taxon>
        <taxon>Chordata</taxon>
        <taxon>Craniata</taxon>
        <taxon>Vertebrata</taxon>
        <taxon>Euteleostomi</taxon>
        <taxon>Actinopterygii</taxon>
        <taxon>Neopterygii</taxon>
        <taxon>Teleostei</taxon>
        <taxon>Neoteleostei</taxon>
        <taxon>Acanthomorphata</taxon>
        <taxon>Zeiogadaria</taxon>
        <taxon>Gadariae</taxon>
        <taxon>Gadiformes</taxon>
        <taxon>Gadoidei</taxon>
        <taxon>Merlucciidae</taxon>
        <taxon>Merluccius</taxon>
    </lineage>
</organism>
<sequence length="151" mass="16228">MLNSILSPPGKLPPSPSPIPPPDWPPTRTTPQTHPPHCPLAEAHKHHISSYRDALQAAKSAHFSTLINSTNRNPRTLFSTVNKLLQPPDINPPSSPELSNSFLLAFNNKISQINSSLSAAISASSTDHPPISPTLPNHPPPPPLSAFLFPC</sequence>
<comment type="caution">
    <text evidence="2">The sequence shown here is derived from an EMBL/GenBank/DDBJ whole genome shotgun (WGS) entry which is preliminary data.</text>
</comment>
<dbReference type="AlphaFoldDB" id="A0AA47MZ59"/>
<evidence type="ECO:0000313" key="3">
    <source>
        <dbReference type="Proteomes" id="UP001174136"/>
    </source>
</evidence>
<dbReference type="EMBL" id="JAOPHQ010001991">
    <property type="protein sequence ID" value="KAK0148954.1"/>
    <property type="molecule type" value="Genomic_DNA"/>
</dbReference>
<feature type="compositionally biased region" description="Pro residues" evidence="1">
    <location>
        <begin position="10"/>
        <end position="25"/>
    </location>
</feature>
<evidence type="ECO:0000256" key="1">
    <source>
        <dbReference type="SAM" id="MobiDB-lite"/>
    </source>
</evidence>